<organism evidence="1 2">
    <name type="scientific">Plantactinospora mayteni</name>
    <dbReference type="NCBI Taxonomy" id="566021"/>
    <lineage>
        <taxon>Bacteria</taxon>
        <taxon>Bacillati</taxon>
        <taxon>Actinomycetota</taxon>
        <taxon>Actinomycetes</taxon>
        <taxon>Micromonosporales</taxon>
        <taxon>Micromonosporaceae</taxon>
        <taxon>Plantactinospora</taxon>
    </lineage>
</organism>
<name>A0ABQ4EU86_9ACTN</name>
<gene>
    <name evidence="1" type="ORF">Pma05_47520</name>
</gene>
<evidence type="ECO:0000313" key="2">
    <source>
        <dbReference type="Proteomes" id="UP000621500"/>
    </source>
</evidence>
<dbReference type="Proteomes" id="UP000621500">
    <property type="component" value="Unassembled WGS sequence"/>
</dbReference>
<protein>
    <submittedName>
        <fullName evidence="1">Uncharacterized protein</fullName>
    </submittedName>
</protein>
<comment type="caution">
    <text evidence="1">The sequence shown here is derived from an EMBL/GenBank/DDBJ whole genome shotgun (WGS) entry which is preliminary data.</text>
</comment>
<accession>A0ABQ4EU86</accession>
<reference evidence="1 2" key="1">
    <citation type="submission" date="2021-01" db="EMBL/GenBank/DDBJ databases">
        <title>Whole genome shotgun sequence of Plantactinospora mayteni NBRC 109088.</title>
        <authorList>
            <person name="Komaki H."/>
            <person name="Tamura T."/>
        </authorList>
    </citation>
    <scope>NUCLEOTIDE SEQUENCE [LARGE SCALE GENOMIC DNA]</scope>
    <source>
        <strain evidence="1 2">NBRC 109088</strain>
    </source>
</reference>
<evidence type="ECO:0000313" key="1">
    <source>
        <dbReference type="EMBL" id="GIG98179.1"/>
    </source>
</evidence>
<dbReference type="EMBL" id="BONX01000032">
    <property type="protein sequence ID" value="GIG98179.1"/>
    <property type="molecule type" value="Genomic_DNA"/>
</dbReference>
<sequence length="101" mass="11275">MRDAGWMTLTPGDIAIRASRPSFRALLLTCVATGREIDLYAETLPDSPDHDWSVDLSDLENWVRPAMVPISREERRALAAAIKGWADVGGLRVRWDGRLAE</sequence>
<keyword evidence="2" id="KW-1185">Reference proteome</keyword>
<proteinExistence type="predicted"/>